<feature type="domain" description="N-acetyltransferase" evidence="2">
    <location>
        <begin position="30"/>
        <end position="174"/>
    </location>
</feature>
<dbReference type="GO" id="GO:0016747">
    <property type="term" value="F:acyltransferase activity, transferring groups other than amino-acyl groups"/>
    <property type="evidence" value="ECO:0007669"/>
    <property type="project" value="InterPro"/>
</dbReference>
<protein>
    <recommendedName>
        <fullName evidence="2">N-acetyltransferase domain-containing protein</fullName>
    </recommendedName>
</protein>
<gene>
    <name evidence="3" type="ORF">QBC42DRAFT_277752</name>
</gene>
<proteinExistence type="predicted"/>
<reference evidence="3" key="2">
    <citation type="submission" date="2023-06" db="EMBL/GenBank/DDBJ databases">
        <authorList>
            <consortium name="Lawrence Berkeley National Laboratory"/>
            <person name="Mondo S.J."/>
            <person name="Hensen N."/>
            <person name="Bonometti L."/>
            <person name="Westerberg I."/>
            <person name="Brannstrom I.O."/>
            <person name="Guillou S."/>
            <person name="Cros-Aarteil S."/>
            <person name="Calhoun S."/>
            <person name="Haridas S."/>
            <person name="Kuo A."/>
            <person name="Pangilinan J."/>
            <person name="Riley R."/>
            <person name="Labutti K."/>
            <person name="Andreopoulos B."/>
            <person name="Lipzen A."/>
            <person name="Chen C."/>
            <person name="Yanf M."/>
            <person name="Daum C."/>
            <person name="Ng V."/>
            <person name="Clum A."/>
            <person name="Steindorff A."/>
            <person name="Ohm R."/>
            <person name="Martin F."/>
            <person name="Silar P."/>
            <person name="Natvig D."/>
            <person name="Lalanne C."/>
            <person name="Gautier V."/>
            <person name="Ament-Velasquez S.L."/>
            <person name="Kruys A."/>
            <person name="Hutchinson M.I."/>
            <person name="Powell A.J."/>
            <person name="Barry K."/>
            <person name="Miller A.N."/>
            <person name="Grigoriev I.V."/>
            <person name="Debuchy R."/>
            <person name="Gladieux P."/>
            <person name="Thoren M.H."/>
            <person name="Johannesson H."/>
        </authorList>
    </citation>
    <scope>NUCLEOTIDE SEQUENCE</scope>
    <source>
        <strain evidence="3">PSN324</strain>
    </source>
</reference>
<dbReference type="PROSITE" id="PS51186">
    <property type="entry name" value="GNAT"/>
    <property type="match status" value="1"/>
</dbReference>
<dbReference type="Gene3D" id="3.40.630.30">
    <property type="match status" value="1"/>
</dbReference>
<dbReference type="InterPro" id="IPR016181">
    <property type="entry name" value="Acyl_CoA_acyltransferase"/>
</dbReference>
<dbReference type="PANTHER" id="PTHR43233:SF1">
    <property type="entry name" value="FAMILY N-ACETYLTRANSFERASE, PUTATIVE (AFU_ORTHOLOGUE AFUA_6G03350)-RELATED"/>
    <property type="match status" value="1"/>
</dbReference>
<dbReference type="InterPro" id="IPR000182">
    <property type="entry name" value="GNAT_dom"/>
</dbReference>
<name>A0AAV9HG55_9PEZI</name>
<evidence type="ECO:0000259" key="2">
    <source>
        <dbReference type="PROSITE" id="PS51186"/>
    </source>
</evidence>
<comment type="caution">
    <text evidence="3">The sequence shown here is derived from an EMBL/GenBank/DDBJ whole genome shotgun (WGS) entry which is preliminary data.</text>
</comment>
<dbReference type="AlphaFoldDB" id="A0AAV9HG55"/>
<feature type="region of interest" description="Disordered" evidence="1">
    <location>
        <begin position="176"/>
        <end position="200"/>
    </location>
</feature>
<dbReference type="Pfam" id="PF00583">
    <property type="entry name" value="Acetyltransf_1"/>
    <property type="match status" value="1"/>
</dbReference>
<dbReference type="PANTHER" id="PTHR43233">
    <property type="entry name" value="FAMILY N-ACETYLTRANSFERASE, PUTATIVE (AFU_ORTHOLOGUE AFUA_6G03350)-RELATED"/>
    <property type="match status" value="1"/>
</dbReference>
<accession>A0AAV9HG55</accession>
<keyword evidence="4" id="KW-1185">Reference proteome</keyword>
<evidence type="ECO:0000313" key="4">
    <source>
        <dbReference type="Proteomes" id="UP001321749"/>
    </source>
</evidence>
<dbReference type="Proteomes" id="UP001321749">
    <property type="component" value="Unassembled WGS sequence"/>
</dbReference>
<dbReference type="EMBL" id="MU865086">
    <property type="protein sequence ID" value="KAK4458031.1"/>
    <property type="molecule type" value="Genomic_DNA"/>
</dbReference>
<dbReference type="InterPro" id="IPR053144">
    <property type="entry name" value="Acetyltransferase_Butenolide"/>
</dbReference>
<dbReference type="SUPFAM" id="SSF55729">
    <property type="entry name" value="Acyl-CoA N-acyltransferases (Nat)"/>
    <property type="match status" value="1"/>
</dbReference>
<sequence length="200" mass="21837">MSPKTPQSWTRQSLTDPSKSYLLSTDNSLIDLVALSAAFESDLLYWAKPLSPSQLQLCVEQSLCFGIYVSSKPNHDINDSNNSKREMIGFARLITDYVTFGYLTDVYILPQHQGQGLAKWMMACLDDVLSSWPDLRRALLFTRDKGPAKMYGLTCGFKEIGVNGALIIMERPGTGTGTTLKGAPSTGDGKIEGGVTTDGE</sequence>
<evidence type="ECO:0000256" key="1">
    <source>
        <dbReference type="SAM" id="MobiDB-lite"/>
    </source>
</evidence>
<dbReference type="CDD" id="cd04301">
    <property type="entry name" value="NAT_SF"/>
    <property type="match status" value="1"/>
</dbReference>
<organism evidence="3 4">
    <name type="scientific">Cladorrhinum samala</name>
    <dbReference type="NCBI Taxonomy" id="585594"/>
    <lineage>
        <taxon>Eukaryota</taxon>
        <taxon>Fungi</taxon>
        <taxon>Dikarya</taxon>
        <taxon>Ascomycota</taxon>
        <taxon>Pezizomycotina</taxon>
        <taxon>Sordariomycetes</taxon>
        <taxon>Sordariomycetidae</taxon>
        <taxon>Sordariales</taxon>
        <taxon>Podosporaceae</taxon>
        <taxon>Cladorrhinum</taxon>
    </lineage>
</organism>
<reference evidence="3" key="1">
    <citation type="journal article" date="2023" name="Mol. Phylogenet. Evol.">
        <title>Genome-scale phylogeny and comparative genomics of the fungal order Sordariales.</title>
        <authorList>
            <person name="Hensen N."/>
            <person name="Bonometti L."/>
            <person name="Westerberg I."/>
            <person name="Brannstrom I.O."/>
            <person name="Guillou S."/>
            <person name="Cros-Aarteil S."/>
            <person name="Calhoun S."/>
            <person name="Haridas S."/>
            <person name="Kuo A."/>
            <person name="Mondo S."/>
            <person name="Pangilinan J."/>
            <person name="Riley R."/>
            <person name="LaButti K."/>
            <person name="Andreopoulos B."/>
            <person name="Lipzen A."/>
            <person name="Chen C."/>
            <person name="Yan M."/>
            <person name="Daum C."/>
            <person name="Ng V."/>
            <person name="Clum A."/>
            <person name="Steindorff A."/>
            <person name="Ohm R.A."/>
            <person name="Martin F."/>
            <person name="Silar P."/>
            <person name="Natvig D.O."/>
            <person name="Lalanne C."/>
            <person name="Gautier V."/>
            <person name="Ament-Velasquez S.L."/>
            <person name="Kruys A."/>
            <person name="Hutchinson M.I."/>
            <person name="Powell A.J."/>
            <person name="Barry K."/>
            <person name="Miller A.N."/>
            <person name="Grigoriev I.V."/>
            <person name="Debuchy R."/>
            <person name="Gladieux P."/>
            <person name="Hiltunen Thoren M."/>
            <person name="Johannesson H."/>
        </authorList>
    </citation>
    <scope>NUCLEOTIDE SEQUENCE</scope>
    <source>
        <strain evidence="3">PSN324</strain>
    </source>
</reference>
<evidence type="ECO:0000313" key="3">
    <source>
        <dbReference type="EMBL" id="KAK4458031.1"/>
    </source>
</evidence>